<comment type="caution">
    <text evidence="4">The sequence shown here is derived from an EMBL/GenBank/DDBJ whole genome shotgun (WGS) entry which is preliminary data.</text>
</comment>
<feature type="compositionally biased region" description="Low complexity" evidence="1">
    <location>
        <begin position="313"/>
        <end position="322"/>
    </location>
</feature>
<organism evidence="4 5">
    <name type="scientific">Embleya hyalina</name>
    <dbReference type="NCBI Taxonomy" id="516124"/>
    <lineage>
        <taxon>Bacteria</taxon>
        <taxon>Bacillati</taxon>
        <taxon>Actinomycetota</taxon>
        <taxon>Actinomycetes</taxon>
        <taxon>Kitasatosporales</taxon>
        <taxon>Streptomycetaceae</taxon>
        <taxon>Embleya</taxon>
    </lineage>
</organism>
<evidence type="ECO:0000256" key="3">
    <source>
        <dbReference type="SAM" id="SignalP"/>
    </source>
</evidence>
<evidence type="ECO:0000313" key="5">
    <source>
        <dbReference type="Proteomes" id="UP000286931"/>
    </source>
</evidence>
<dbReference type="Proteomes" id="UP000286931">
    <property type="component" value="Unassembled WGS sequence"/>
</dbReference>
<evidence type="ECO:0000313" key="4">
    <source>
        <dbReference type="EMBL" id="GCD98878.1"/>
    </source>
</evidence>
<reference evidence="4 5" key="1">
    <citation type="submission" date="2018-12" db="EMBL/GenBank/DDBJ databases">
        <title>Draft genome sequence of Embleya hyalina NBRC 13850T.</title>
        <authorList>
            <person name="Komaki H."/>
            <person name="Hosoyama A."/>
            <person name="Kimura A."/>
            <person name="Ichikawa N."/>
            <person name="Tamura T."/>
        </authorList>
    </citation>
    <scope>NUCLEOTIDE SEQUENCE [LARGE SCALE GENOMIC DNA]</scope>
    <source>
        <strain evidence="4 5">NBRC 13850</strain>
    </source>
</reference>
<evidence type="ECO:0008006" key="6">
    <source>
        <dbReference type="Google" id="ProtNLM"/>
    </source>
</evidence>
<dbReference type="AlphaFoldDB" id="A0A401YW79"/>
<protein>
    <recommendedName>
        <fullName evidence="6">DUF916 domain-containing protein</fullName>
    </recommendedName>
</protein>
<keyword evidence="2" id="KW-1133">Transmembrane helix</keyword>
<name>A0A401YW79_9ACTN</name>
<evidence type="ECO:0000256" key="2">
    <source>
        <dbReference type="SAM" id="Phobius"/>
    </source>
</evidence>
<proteinExistence type="predicted"/>
<accession>A0A401YW79</accession>
<gene>
    <name evidence="4" type="ORF">EHYA_06589</name>
</gene>
<feature type="transmembrane region" description="Helical" evidence="2">
    <location>
        <begin position="284"/>
        <end position="302"/>
    </location>
</feature>
<keyword evidence="2" id="KW-0472">Membrane</keyword>
<keyword evidence="5" id="KW-1185">Reference proteome</keyword>
<dbReference type="RefSeq" id="WP_174861467.1">
    <property type="nucleotide sequence ID" value="NZ_BIFH01000030.1"/>
</dbReference>
<feature type="chain" id="PRO_5039691917" description="DUF916 domain-containing protein" evidence="3">
    <location>
        <begin position="24"/>
        <end position="340"/>
    </location>
</feature>
<feature type="region of interest" description="Disordered" evidence="1">
    <location>
        <begin position="310"/>
        <end position="340"/>
    </location>
</feature>
<dbReference type="EMBL" id="BIFH01000030">
    <property type="protein sequence ID" value="GCD98878.1"/>
    <property type="molecule type" value="Genomic_DNA"/>
</dbReference>
<evidence type="ECO:0000256" key="1">
    <source>
        <dbReference type="SAM" id="MobiDB-lite"/>
    </source>
</evidence>
<keyword evidence="2" id="KW-0812">Transmembrane</keyword>
<feature type="signal peptide" evidence="3">
    <location>
        <begin position="1"/>
        <end position="23"/>
    </location>
</feature>
<sequence>MFARLVRLVCALFAALLPLVALAGPARAADEFTWGVQPAGGRDHFVLTAAPGQTLVDVVGVSNFGAEPLTLRVYATDAVLAVDGGMTLLTGAEQPRDVGSWIGFDAESYTIAPGKRADIPFRLTVPAGATPGDHTGAIVASIKAAATGPGEQRFDVDRRVGARVYLRVDGPALPGLAIEDLRVSYDNPLTMFGGAEAVVRYRVRNTGNVRTTARVETTVSGLGGWRLGGPKRTTLPELLPGATHEVVQRFAGVVPAGRLTADVKATGDPATAATGSATVWAPPWLLLGAIVLLLGALIGRVVRVVRRRRRTAAEGAATTEAGDGSKPAGTHTEATADPTG</sequence>
<keyword evidence="3" id="KW-0732">Signal</keyword>